<gene>
    <name evidence="1" type="ORF">OMM_07110</name>
</gene>
<comment type="caution">
    <text evidence="1">The sequence shown here is derived from an EMBL/GenBank/DDBJ whole genome shotgun (WGS) entry which is preliminary data.</text>
</comment>
<sequence>MFLDNLSNGLKKKGCVIMARSGLLGISKLGFRPTRIPENNLGSKSIFSKPSRILEDKLESSYDSHDLKYTFSIINVSFGVFIIIVQ</sequence>
<reference evidence="2" key="1">
    <citation type="submission" date="2012-11" db="EMBL/GenBank/DDBJ databases">
        <authorList>
            <person name="Lucero-Rivera Y.E."/>
            <person name="Tovar-Ramirez D."/>
        </authorList>
    </citation>
    <scope>NUCLEOTIDE SEQUENCE [LARGE SCALE GENOMIC DNA]</scope>
    <source>
        <strain evidence="2">Araruama</strain>
    </source>
</reference>
<protein>
    <submittedName>
        <fullName evidence="1">Uncharacterized protein</fullName>
    </submittedName>
</protein>
<evidence type="ECO:0000313" key="2">
    <source>
        <dbReference type="Proteomes" id="UP000189670"/>
    </source>
</evidence>
<name>A0A1V1PEH5_9BACT</name>
<evidence type="ECO:0000313" key="1">
    <source>
        <dbReference type="EMBL" id="ETR73186.1"/>
    </source>
</evidence>
<proteinExistence type="predicted"/>
<dbReference type="AlphaFoldDB" id="A0A1V1PEH5"/>
<organism evidence="1 2">
    <name type="scientific">Candidatus Magnetoglobus multicellularis str. Araruama</name>
    <dbReference type="NCBI Taxonomy" id="890399"/>
    <lineage>
        <taxon>Bacteria</taxon>
        <taxon>Pseudomonadati</taxon>
        <taxon>Thermodesulfobacteriota</taxon>
        <taxon>Desulfobacteria</taxon>
        <taxon>Desulfobacterales</taxon>
        <taxon>Desulfobacteraceae</taxon>
        <taxon>Candidatus Magnetoglobus</taxon>
    </lineage>
</organism>
<accession>A0A1V1PEH5</accession>
<dbReference type="Proteomes" id="UP000189670">
    <property type="component" value="Unassembled WGS sequence"/>
</dbReference>
<dbReference type="EMBL" id="ATBP01000081">
    <property type="protein sequence ID" value="ETR73186.1"/>
    <property type="molecule type" value="Genomic_DNA"/>
</dbReference>